<gene>
    <name evidence="1" type="ORF">N8T08_005888</name>
</gene>
<accession>A0ACC3B2C9</accession>
<organism evidence="1 2">
    <name type="scientific">Aspergillus melleus</name>
    <dbReference type="NCBI Taxonomy" id="138277"/>
    <lineage>
        <taxon>Eukaryota</taxon>
        <taxon>Fungi</taxon>
        <taxon>Dikarya</taxon>
        <taxon>Ascomycota</taxon>
        <taxon>Pezizomycotina</taxon>
        <taxon>Eurotiomycetes</taxon>
        <taxon>Eurotiomycetidae</taxon>
        <taxon>Eurotiales</taxon>
        <taxon>Aspergillaceae</taxon>
        <taxon>Aspergillus</taxon>
        <taxon>Aspergillus subgen. Circumdati</taxon>
    </lineage>
</organism>
<proteinExistence type="predicted"/>
<name>A0ACC3B2C9_9EURO</name>
<protein>
    <submittedName>
        <fullName evidence="1">Uncharacterized protein</fullName>
    </submittedName>
</protein>
<comment type="caution">
    <text evidence="1">The sequence shown here is derived from an EMBL/GenBank/DDBJ whole genome shotgun (WGS) entry which is preliminary data.</text>
</comment>
<dbReference type="EMBL" id="JAOPJF010000034">
    <property type="protein sequence ID" value="KAK1143979.1"/>
    <property type="molecule type" value="Genomic_DNA"/>
</dbReference>
<evidence type="ECO:0000313" key="2">
    <source>
        <dbReference type="Proteomes" id="UP001177260"/>
    </source>
</evidence>
<evidence type="ECO:0000313" key="1">
    <source>
        <dbReference type="EMBL" id="KAK1143979.1"/>
    </source>
</evidence>
<sequence length="165" mass="17689">MQFNAFIVATIAALAGVSIARPTGDAAGPHRETQIRAAENNTTTNAPVRHWPVIMSPNTGNGNVKHGSNEDQSLDPRIDRCPSVCAVAAQACVVALPDDEDFWAADGDMMFVPKIEQVEKVEEVERATIGSARKKRLAEHAPFLGASGRRPVRQSVPVLSPRGLV</sequence>
<keyword evidence="2" id="KW-1185">Reference proteome</keyword>
<dbReference type="Proteomes" id="UP001177260">
    <property type="component" value="Unassembled WGS sequence"/>
</dbReference>
<reference evidence="1 2" key="1">
    <citation type="journal article" date="2023" name="ACS Omega">
        <title>Identification of the Neoaspergillic Acid Biosynthesis Gene Cluster by Establishing an In Vitro CRISPR-Ribonucleoprotein Genetic System in Aspergillus melleus.</title>
        <authorList>
            <person name="Yuan B."/>
            <person name="Grau M.F."/>
            <person name="Murata R.M."/>
            <person name="Torok T."/>
            <person name="Venkateswaran K."/>
            <person name="Stajich J.E."/>
            <person name="Wang C.C.C."/>
        </authorList>
    </citation>
    <scope>NUCLEOTIDE SEQUENCE [LARGE SCALE GENOMIC DNA]</scope>
    <source>
        <strain evidence="1 2">IMV 1140</strain>
    </source>
</reference>